<keyword evidence="4" id="KW-1185">Reference proteome</keyword>
<dbReference type="EnsemblMetazoa" id="XM_024225979.1">
    <property type="protein sequence ID" value="XP_024081747.1"/>
    <property type="gene ID" value="LOC106674299"/>
</dbReference>
<evidence type="ECO:0000259" key="2">
    <source>
        <dbReference type="Pfam" id="PF20179"/>
    </source>
</evidence>
<evidence type="ECO:0008006" key="5">
    <source>
        <dbReference type="Google" id="ProtNLM"/>
    </source>
</evidence>
<dbReference type="OrthoDB" id="5282002at2759"/>
<evidence type="ECO:0000259" key="1">
    <source>
        <dbReference type="Pfam" id="PF13824"/>
    </source>
</evidence>
<organism evidence="3 4">
    <name type="scientific">Cimex lectularius</name>
    <name type="common">Bed bug</name>
    <name type="synonym">Acanthia lectularia</name>
    <dbReference type="NCBI Taxonomy" id="79782"/>
    <lineage>
        <taxon>Eukaryota</taxon>
        <taxon>Metazoa</taxon>
        <taxon>Ecdysozoa</taxon>
        <taxon>Arthropoda</taxon>
        <taxon>Hexapoda</taxon>
        <taxon>Insecta</taxon>
        <taxon>Pterygota</taxon>
        <taxon>Neoptera</taxon>
        <taxon>Paraneoptera</taxon>
        <taxon>Hemiptera</taxon>
        <taxon>Heteroptera</taxon>
        <taxon>Panheteroptera</taxon>
        <taxon>Cimicomorpha</taxon>
        <taxon>Cimicidae</taxon>
        <taxon>Cimex</taxon>
    </lineage>
</organism>
<proteinExistence type="predicted"/>
<reference evidence="3" key="1">
    <citation type="submission" date="2022-01" db="UniProtKB">
        <authorList>
            <consortium name="EnsemblMetazoa"/>
        </authorList>
    </citation>
    <scope>IDENTIFICATION</scope>
</reference>
<evidence type="ECO:0000313" key="4">
    <source>
        <dbReference type="Proteomes" id="UP000494040"/>
    </source>
</evidence>
<dbReference type="PANTHER" id="PTHR28069">
    <property type="entry name" value="GH20023P"/>
    <property type="match status" value="1"/>
</dbReference>
<name>A0A8I6TIV7_CIMLE</name>
<dbReference type="AlphaFoldDB" id="A0A8I6TIV7"/>
<evidence type="ECO:0000313" key="3">
    <source>
        <dbReference type="EnsemblMetazoa" id="XP_024081747.1"/>
    </source>
</evidence>
<accession>A0A8I6TIV7</accession>
<feature type="domain" description="Mitochondrial splicing suppressor 51 zinc-finger" evidence="1">
    <location>
        <begin position="22"/>
        <end position="67"/>
    </location>
</feature>
<dbReference type="KEGG" id="clec:106674299"/>
<dbReference type="SUPFAM" id="SSF144232">
    <property type="entry name" value="HIT/MYND zinc finger-like"/>
    <property type="match status" value="1"/>
</dbReference>
<dbReference type="PANTHER" id="PTHR28069:SF2">
    <property type="entry name" value="GH20023P"/>
    <property type="match status" value="1"/>
</dbReference>
<dbReference type="EnsemblMetazoa" id="XM_014406937.2">
    <property type="protein sequence ID" value="XP_014262423.1"/>
    <property type="gene ID" value="LOC106674299"/>
</dbReference>
<dbReference type="InterPro" id="IPR032717">
    <property type="entry name" value="Mss51_Znf"/>
</dbReference>
<dbReference type="Proteomes" id="UP000494040">
    <property type="component" value="Unassembled WGS sequence"/>
</dbReference>
<sequence>MSIKKATEFKIWYRPQFCHSICHICQKSIQENKLICPSCQMVSYCCSEHLEEDLDDHEEICEALKEAGRLLSSEHPLKKAYLLGPEELRNFRLGLVGLCSRFLGRPLASWEIEVCLFPAVCASCHKFELDLQVCQSCFHTRWCTEQHRPKNHDLYCAELSLFREILQRKVHVVHPPSLEEEPSCMETMKTDDRVIFSLLTEVASSPLSILHVIPKKETSVVHVIGPEPHFEANNLAKWDIFLFELLPNTKHLRLMFVGPEIGPLPQRTISHDGRILSITFHQLLYHEFKGERPDLVCAFNPGLYRTAGFDGKDTWSASINEMFSFPGVPVLITAYTVKEIKLDFARVKQSVKGIKIVIEPSINHFSSRRPLMNFVSDETSPVVYKNAYFMVLKV</sequence>
<dbReference type="Pfam" id="PF13824">
    <property type="entry name" value="zf-Mss51"/>
    <property type="match status" value="1"/>
</dbReference>
<dbReference type="InterPro" id="IPR046824">
    <property type="entry name" value="Mss51-like_C"/>
</dbReference>
<dbReference type="OMA" id="WEIARIN"/>
<gene>
    <name evidence="3" type="primary">106674299</name>
</gene>
<dbReference type="Pfam" id="PF20179">
    <property type="entry name" value="MSS51_C"/>
    <property type="match status" value="1"/>
</dbReference>
<feature type="domain" description="Mitochondrial splicing suppressor 51-like C-terminal" evidence="2">
    <location>
        <begin position="207"/>
        <end position="373"/>
    </location>
</feature>
<protein>
    <recommendedName>
        <fullName evidence="5">MYND-type domain-containing protein</fullName>
    </recommendedName>
</protein>